<gene>
    <name evidence="3" type="ORF">QBC40DRAFT_318705</name>
</gene>
<sequence length="213" mass="20993">MARLSLVLSLLAATLASAINPLFVGSSVQCQTCFDTAVATCPGDVSTRGFAECMCGGAGSELFVGTCIPTCTQTTGHTYDLYAIALYTYCINFFPELCGPARELGVTGELWEDSCGREALASKGAADDMNAGRDGSGGPTAGNDSPTQTGGGNGGDAAQTTPAPDGTSSPGANTAQGEAAATTTTRAGAPGMNGASVAAVMLGLGAVFVGIAL</sequence>
<comment type="caution">
    <text evidence="3">The sequence shown here is derived from an EMBL/GenBank/DDBJ whole genome shotgun (WGS) entry which is preliminary data.</text>
</comment>
<dbReference type="Proteomes" id="UP001303160">
    <property type="component" value="Unassembled WGS sequence"/>
</dbReference>
<protein>
    <submittedName>
        <fullName evidence="3">Uncharacterized protein</fullName>
    </submittedName>
</protein>
<name>A0AAN6XM81_9PEZI</name>
<dbReference type="AlphaFoldDB" id="A0AAN6XM81"/>
<dbReference type="EMBL" id="MU863891">
    <property type="protein sequence ID" value="KAK4203224.1"/>
    <property type="molecule type" value="Genomic_DNA"/>
</dbReference>
<keyword evidence="4" id="KW-1185">Reference proteome</keyword>
<proteinExistence type="predicted"/>
<accession>A0AAN6XM81</accession>
<reference evidence="3" key="2">
    <citation type="submission" date="2023-05" db="EMBL/GenBank/DDBJ databases">
        <authorList>
            <consortium name="Lawrence Berkeley National Laboratory"/>
            <person name="Steindorff A."/>
            <person name="Hensen N."/>
            <person name="Bonometti L."/>
            <person name="Westerberg I."/>
            <person name="Brannstrom I.O."/>
            <person name="Guillou S."/>
            <person name="Cros-Aarteil S."/>
            <person name="Calhoun S."/>
            <person name="Haridas S."/>
            <person name="Kuo A."/>
            <person name="Mondo S."/>
            <person name="Pangilinan J."/>
            <person name="Riley R."/>
            <person name="Labutti K."/>
            <person name="Andreopoulos B."/>
            <person name="Lipzen A."/>
            <person name="Chen C."/>
            <person name="Yanf M."/>
            <person name="Daum C."/>
            <person name="Ng V."/>
            <person name="Clum A."/>
            <person name="Ohm R."/>
            <person name="Martin F."/>
            <person name="Silar P."/>
            <person name="Natvig D."/>
            <person name="Lalanne C."/>
            <person name="Gautier V."/>
            <person name="Ament-Velasquez S.L."/>
            <person name="Kruys A."/>
            <person name="Hutchinson M.I."/>
            <person name="Powell A.J."/>
            <person name="Barry K."/>
            <person name="Miller A.N."/>
            <person name="Grigoriev I.V."/>
            <person name="Debuchy R."/>
            <person name="Gladieux P."/>
            <person name="Thoren M.H."/>
            <person name="Johannesson H."/>
        </authorList>
    </citation>
    <scope>NUCLEOTIDE SEQUENCE</scope>
    <source>
        <strain evidence="3">CBS 315.58</strain>
    </source>
</reference>
<evidence type="ECO:0000313" key="4">
    <source>
        <dbReference type="Proteomes" id="UP001303160"/>
    </source>
</evidence>
<evidence type="ECO:0000313" key="3">
    <source>
        <dbReference type="EMBL" id="KAK4203224.1"/>
    </source>
</evidence>
<feature type="signal peptide" evidence="2">
    <location>
        <begin position="1"/>
        <end position="18"/>
    </location>
</feature>
<evidence type="ECO:0000256" key="2">
    <source>
        <dbReference type="SAM" id="SignalP"/>
    </source>
</evidence>
<feature type="region of interest" description="Disordered" evidence="1">
    <location>
        <begin position="126"/>
        <end position="190"/>
    </location>
</feature>
<evidence type="ECO:0000256" key="1">
    <source>
        <dbReference type="SAM" id="MobiDB-lite"/>
    </source>
</evidence>
<feature type="chain" id="PRO_5042858465" evidence="2">
    <location>
        <begin position="19"/>
        <end position="213"/>
    </location>
</feature>
<organism evidence="3 4">
    <name type="scientific">Triangularia verruculosa</name>
    <dbReference type="NCBI Taxonomy" id="2587418"/>
    <lineage>
        <taxon>Eukaryota</taxon>
        <taxon>Fungi</taxon>
        <taxon>Dikarya</taxon>
        <taxon>Ascomycota</taxon>
        <taxon>Pezizomycotina</taxon>
        <taxon>Sordariomycetes</taxon>
        <taxon>Sordariomycetidae</taxon>
        <taxon>Sordariales</taxon>
        <taxon>Podosporaceae</taxon>
        <taxon>Triangularia</taxon>
    </lineage>
</organism>
<keyword evidence="2" id="KW-0732">Signal</keyword>
<feature type="compositionally biased region" description="Polar residues" evidence="1">
    <location>
        <begin position="158"/>
        <end position="170"/>
    </location>
</feature>
<feature type="compositionally biased region" description="Low complexity" evidence="1">
    <location>
        <begin position="171"/>
        <end position="190"/>
    </location>
</feature>
<reference evidence="3" key="1">
    <citation type="journal article" date="2023" name="Mol. Phylogenet. Evol.">
        <title>Genome-scale phylogeny and comparative genomics of the fungal order Sordariales.</title>
        <authorList>
            <person name="Hensen N."/>
            <person name="Bonometti L."/>
            <person name="Westerberg I."/>
            <person name="Brannstrom I.O."/>
            <person name="Guillou S."/>
            <person name="Cros-Aarteil S."/>
            <person name="Calhoun S."/>
            <person name="Haridas S."/>
            <person name="Kuo A."/>
            <person name="Mondo S."/>
            <person name="Pangilinan J."/>
            <person name="Riley R."/>
            <person name="LaButti K."/>
            <person name="Andreopoulos B."/>
            <person name="Lipzen A."/>
            <person name="Chen C."/>
            <person name="Yan M."/>
            <person name="Daum C."/>
            <person name="Ng V."/>
            <person name="Clum A."/>
            <person name="Steindorff A."/>
            <person name="Ohm R.A."/>
            <person name="Martin F."/>
            <person name="Silar P."/>
            <person name="Natvig D.O."/>
            <person name="Lalanne C."/>
            <person name="Gautier V."/>
            <person name="Ament-Velasquez S.L."/>
            <person name="Kruys A."/>
            <person name="Hutchinson M.I."/>
            <person name="Powell A.J."/>
            <person name="Barry K."/>
            <person name="Miller A.N."/>
            <person name="Grigoriev I.V."/>
            <person name="Debuchy R."/>
            <person name="Gladieux P."/>
            <person name="Hiltunen Thoren M."/>
            <person name="Johannesson H."/>
        </authorList>
    </citation>
    <scope>NUCLEOTIDE SEQUENCE</scope>
    <source>
        <strain evidence="3">CBS 315.58</strain>
    </source>
</reference>